<dbReference type="PANTHER" id="PTHR43248">
    <property type="entry name" value="2-SUCCINYL-6-HYDROXY-2,4-CYCLOHEXADIENE-1-CARBOXYLATE SYNTHASE"/>
    <property type="match status" value="1"/>
</dbReference>
<comment type="caution">
    <text evidence="6">The sequence shown here is derived from an EMBL/GenBank/DDBJ whole genome shotgun (WGS) entry which is preliminary data.</text>
</comment>
<keyword evidence="3" id="KW-0472">Membrane</keyword>
<dbReference type="EMBL" id="MU839853">
    <property type="protein sequence ID" value="KAK1749709.1"/>
    <property type="molecule type" value="Genomic_DNA"/>
</dbReference>
<proteinExistence type="inferred from homology"/>
<evidence type="ECO:0000256" key="3">
    <source>
        <dbReference type="SAM" id="Phobius"/>
    </source>
</evidence>
<feature type="domain" description="AB hydrolase-1" evidence="4">
    <location>
        <begin position="144"/>
        <end position="294"/>
    </location>
</feature>
<comment type="similarity">
    <text evidence="1">Belongs to the peptidase S33 family.</text>
</comment>
<evidence type="ECO:0000313" key="7">
    <source>
        <dbReference type="Proteomes" id="UP001239445"/>
    </source>
</evidence>
<accession>A0AAJ0B106</accession>
<evidence type="ECO:0000256" key="2">
    <source>
        <dbReference type="ARBA" id="ARBA00022801"/>
    </source>
</evidence>
<sequence length="606" mass="67897">MLYESRGDFQRLPDTIMDEKRLLGDMSSYLAGEVPRQPPRKQRRLVPSLRCLVAGVLSGLAILYFVLSGCGVFRHCPHHYDNRQYLTYEGEHIQWEICGDVKGRPLECSSIDVPMDQFNTHDIGTKTFSIPLIRLRGKNATQNILLNPGGPGGSGLDFLRLVGDQIATIIGEGLHLLTFDPRGVGASRPLASCYPDDETRRGLSSKLDGKLIENSGEIYAWTAGFVQGCADTMGDYGKYLNTPQVAADMNSILDAVGQEDMVYWGLSYGSLLGQTYATLFPDRSRRVVIDGVTNQFDWYDGRIITEYLTDTENVLEGFLDECIAAGDKKCALASINDTKKELSKTLFSFLEKLKEEPIGVYVNNTVYGVLDYGKIMYNGIFPALYKPANWPLLADRLAQLIQGNTTEAFLAYGRADAWGVNIDGGRFVTLNDGLSGPQYWKQGRKALLEEMLPLSNLSLFIGMQWDAFYARQQWAVPRTHAYRPRRGIETVHPLLILSTTYDPICPLISARSANDAFLGSRIVEIKGYGHCSVSLSSMCLVKRLREFLYEGKVPDGNTQCEVDSPYFVKPEEDGQVVAQTYFGDPEEQRIHLAQLQLARDWDWSRW</sequence>
<name>A0AAJ0B106_9PEZI</name>
<dbReference type="Pfam" id="PF08386">
    <property type="entry name" value="Abhydrolase_4"/>
    <property type="match status" value="1"/>
</dbReference>
<dbReference type="SUPFAM" id="SSF53474">
    <property type="entry name" value="alpha/beta-Hydrolases"/>
    <property type="match status" value="1"/>
</dbReference>
<dbReference type="PANTHER" id="PTHR43248:SF25">
    <property type="entry name" value="AB HYDROLASE-1 DOMAIN-CONTAINING PROTEIN-RELATED"/>
    <property type="match status" value="1"/>
</dbReference>
<organism evidence="6 7">
    <name type="scientific">Echria macrotheca</name>
    <dbReference type="NCBI Taxonomy" id="438768"/>
    <lineage>
        <taxon>Eukaryota</taxon>
        <taxon>Fungi</taxon>
        <taxon>Dikarya</taxon>
        <taxon>Ascomycota</taxon>
        <taxon>Pezizomycotina</taxon>
        <taxon>Sordariomycetes</taxon>
        <taxon>Sordariomycetidae</taxon>
        <taxon>Sordariales</taxon>
        <taxon>Schizotheciaceae</taxon>
        <taxon>Echria</taxon>
    </lineage>
</organism>
<protein>
    <submittedName>
        <fullName evidence="6">Alpha/Beta hydrolase protein</fullName>
    </submittedName>
</protein>
<keyword evidence="3" id="KW-1133">Transmembrane helix</keyword>
<dbReference type="InterPro" id="IPR029058">
    <property type="entry name" value="AB_hydrolase_fold"/>
</dbReference>
<dbReference type="InterPro" id="IPR000073">
    <property type="entry name" value="AB_hydrolase_1"/>
</dbReference>
<dbReference type="Gene3D" id="3.40.50.1820">
    <property type="entry name" value="alpha/beta hydrolase"/>
    <property type="match status" value="1"/>
</dbReference>
<feature type="domain" description="Peptidase S33 tripeptidyl aminopeptidase-like C-terminal" evidence="5">
    <location>
        <begin position="472"/>
        <end position="560"/>
    </location>
</feature>
<reference evidence="6" key="1">
    <citation type="submission" date="2023-06" db="EMBL/GenBank/DDBJ databases">
        <title>Genome-scale phylogeny and comparative genomics of the fungal order Sordariales.</title>
        <authorList>
            <consortium name="Lawrence Berkeley National Laboratory"/>
            <person name="Hensen N."/>
            <person name="Bonometti L."/>
            <person name="Westerberg I."/>
            <person name="Brannstrom I.O."/>
            <person name="Guillou S."/>
            <person name="Cros-Aarteil S."/>
            <person name="Calhoun S."/>
            <person name="Haridas S."/>
            <person name="Kuo A."/>
            <person name="Mondo S."/>
            <person name="Pangilinan J."/>
            <person name="Riley R."/>
            <person name="Labutti K."/>
            <person name="Andreopoulos B."/>
            <person name="Lipzen A."/>
            <person name="Chen C."/>
            <person name="Yanf M."/>
            <person name="Daum C."/>
            <person name="Ng V."/>
            <person name="Clum A."/>
            <person name="Steindorff A."/>
            <person name="Ohm R."/>
            <person name="Martin F."/>
            <person name="Silar P."/>
            <person name="Natvig D."/>
            <person name="Lalanne C."/>
            <person name="Gautier V."/>
            <person name="Ament-Velasquez S.L."/>
            <person name="Kruys A."/>
            <person name="Hutchinson M.I."/>
            <person name="Powell A.J."/>
            <person name="Barry K."/>
            <person name="Miller A.N."/>
            <person name="Grigoriev I.V."/>
            <person name="Debuchy R."/>
            <person name="Gladieux P."/>
            <person name="Thoren M.H."/>
            <person name="Johannesson H."/>
        </authorList>
    </citation>
    <scope>NUCLEOTIDE SEQUENCE</scope>
    <source>
        <strain evidence="6">PSN4</strain>
    </source>
</reference>
<evidence type="ECO:0000313" key="6">
    <source>
        <dbReference type="EMBL" id="KAK1749709.1"/>
    </source>
</evidence>
<dbReference type="Pfam" id="PF00561">
    <property type="entry name" value="Abhydrolase_1"/>
    <property type="match status" value="1"/>
</dbReference>
<keyword evidence="2 6" id="KW-0378">Hydrolase</keyword>
<evidence type="ECO:0000259" key="4">
    <source>
        <dbReference type="Pfam" id="PF00561"/>
    </source>
</evidence>
<dbReference type="GO" id="GO:0016787">
    <property type="term" value="F:hydrolase activity"/>
    <property type="evidence" value="ECO:0007669"/>
    <property type="project" value="UniProtKB-KW"/>
</dbReference>
<evidence type="ECO:0000259" key="5">
    <source>
        <dbReference type="Pfam" id="PF08386"/>
    </source>
</evidence>
<feature type="transmembrane region" description="Helical" evidence="3">
    <location>
        <begin position="49"/>
        <end position="67"/>
    </location>
</feature>
<dbReference type="Proteomes" id="UP001239445">
    <property type="component" value="Unassembled WGS sequence"/>
</dbReference>
<dbReference type="InterPro" id="IPR013595">
    <property type="entry name" value="Pept_S33_TAP-like_C"/>
</dbReference>
<dbReference type="InterPro" id="IPR051601">
    <property type="entry name" value="Serine_prot/Carboxylest_S33"/>
</dbReference>
<keyword evidence="3" id="KW-0812">Transmembrane</keyword>
<gene>
    <name evidence="6" type="ORF">QBC47DRAFT_395511</name>
</gene>
<evidence type="ECO:0000256" key="1">
    <source>
        <dbReference type="ARBA" id="ARBA00010088"/>
    </source>
</evidence>
<dbReference type="AlphaFoldDB" id="A0AAJ0B106"/>
<keyword evidence="7" id="KW-1185">Reference proteome</keyword>